<accession>A0ABR7NVB0</accession>
<reference evidence="2 3" key="1">
    <citation type="submission" date="2020-08" db="EMBL/GenBank/DDBJ databases">
        <title>Genome public.</title>
        <authorList>
            <person name="Liu C."/>
            <person name="Sun Q."/>
        </authorList>
    </citation>
    <scope>NUCLEOTIDE SEQUENCE [LARGE SCALE GENOMIC DNA]</scope>
    <source>
        <strain evidence="2 3">BX10</strain>
    </source>
</reference>
<evidence type="ECO:0000256" key="1">
    <source>
        <dbReference type="SAM" id="Phobius"/>
    </source>
</evidence>
<keyword evidence="1" id="KW-0812">Transmembrane</keyword>
<keyword evidence="1" id="KW-1133">Transmembrane helix</keyword>
<dbReference type="SUPFAM" id="SSF53474">
    <property type="entry name" value="alpha/beta-Hydrolases"/>
    <property type="match status" value="1"/>
</dbReference>
<dbReference type="InterPro" id="IPR029058">
    <property type="entry name" value="AB_hydrolase_fold"/>
</dbReference>
<evidence type="ECO:0000313" key="3">
    <source>
        <dbReference type="Proteomes" id="UP000647491"/>
    </source>
</evidence>
<protein>
    <submittedName>
        <fullName evidence="2">Triacylglycerol lipase</fullName>
    </submittedName>
</protein>
<feature type="transmembrane region" description="Helical" evidence="1">
    <location>
        <begin position="20"/>
        <end position="43"/>
    </location>
</feature>
<dbReference type="Proteomes" id="UP000647491">
    <property type="component" value="Unassembled WGS sequence"/>
</dbReference>
<name>A0ABR7NVB0_9FIRM</name>
<evidence type="ECO:0000313" key="2">
    <source>
        <dbReference type="EMBL" id="MBC8600055.1"/>
    </source>
</evidence>
<keyword evidence="1" id="KW-0472">Membrane</keyword>
<keyword evidence="3" id="KW-1185">Reference proteome</keyword>
<dbReference type="Gene3D" id="3.40.50.1820">
    <property type="entry name" value="alpha/beta hydrolase"/>
    <property type="match status" value="1"/>
</dbReference>
<proteinExistence type="predicted"/>
<sequence>MAGRYEAVLTAAEKLHVRLLRLLTGALTCTLWTMPVLGSLGIWDLMTHGPGLSGIFLILGFLAAYVCFLGILCWMCLVCRRLRIARRLLVWMLLWIPFLNYGLALYVRGLAKQETDHILYRISLDGVRAEKNVCSTKYPLLLVHGVGFRDFHYFNYWGRIPRALKKNGARVFYGHQEAWGTVEENAGILKEKIFEILRETGEEKVNIIAHSKGGLDSRYLISGLHMAPYVASLTTICTPHRGSMLADLLMKLPDFLYRGICGLMDRYFGMLGDRAPNAYVASRQLSCAWTQEFNRKYPDSSSVYYQSYASMMKCGASCWLLSIPYWILKLLDAGSDGLVTEESARWTNFRGTLKNTYLRGISHGDMIDLAREDYKGFDVIEFYIHLAGELKERGL</sequence>
<gene>
    <name evidence="2" type="ORF">H8708_12590</name>
</gene>
<dbReference type="RefSeq" id="WP_262428058.1">
    <property type="nucleotide sequence ID" value="NZ_JACRTJ010000027.1"/>
</dbReference>
<comment type="caution">
    <text evidence="2">The sequence shown here is derived from an EMBL/GenBank/DDBJ whole genome shotgun (WGS) entry which is preliminary data.</text>
</comment>
<organism evidence="2 3">
    <name type="scientific">Enterocloster hominis</name>
    <name type="common">ex Liu et al. 2021</name>
    <dbReference type="NCBI Taxonomy" id="2763663"/>
    <lineage>
        <taxon>Bacteria</taxon>
        <taxon>Bacillati</taxon>
        <taxon>Bacillota</taxon>
        <taxon>Clostridia</taxon>
        <taxon>Lachnospirales</taxon>
        <taxon>Lachnospiraceae</taxon>
        <taxon>Enterocloster</taxon>
    </lineage>
</organism>
<feature type="transmembrane region" description="Helical" evidence="1">
    <location>
        <begin position="55"/>
        <end position="77"/>
    </location>
</feature>
<feature type="transmembrane region" description="Helical" evidence="1">
    <location>
        <begin position="89"/>
        <end position="107"/>
    </location>
</feature>
<dbReference type="EMBL" id="JACRTJ010000027">
    <property type="protein sequence ID" value="MBC8600055.1"/>
    <property type="molecule type" value="Genomic_DNA"/>
</dbReference>